<dbReference type="RefSeq" id="WP_186559651.1">
    <property type="nucleotide sequence ID" value="NZ_JACNMF010000001.1"/>
</dbReference>
<reference evidence="7" key="1">
    <citation type="submission" date="2020-08" db="EMBL/GenBank/DDBJ databases">
        <title>Hyunsoonleella sp. strain SJ7 genome sequencing and assembly.</title>
        <authorList>
            <person name="Kim I."/>
        </authorList>
    </citation>
    <scope>NUCLEOTIDE SEQUENCE</scope>
    <source>
        <strain evidence="7">SJ7</strain>
    </source>
</reference>
<accession>A0A923KJU1</accession>
<feature type="transmembrane region" description="Helical" evidence="5">
    <location>
        <begin position="372"/>
        <end position="393"/>
    </location>
</feature>
<dbReference type="InterPro" id="IPR007016">
    <property type="entry name" value="O-antigen_ligase-rel_domated"/>
</dbReference>
<evidence type="ECO:0000256" key="1">
    <source>
        <dbReference type="ARBA" id="ARBA00004141"/>
    </source>
</evidence>
<feature type="transmembrane region" description="Helical" evidence="5">
    <location>
        <begin position="74"/>
        <end position="94"/>
    </location>
</feature>
<organism evidence="7 8">
    <name type="scientific">Hyunsoonleella aquatilis</name>
    <dbReference type="NCBI Taxonomy" id="2762758"/>
    <lineage>
        <taxon>Bacteria</taxon>
        <taxon>Pseudomonadati</taxon>
        <taxon>Bacteroidota</taxon>
        <taxon>Flavobacteriia</taxon>
        <taxon>Flavobacteriales</taxon>
        <taxon>Flavobacteriaceae</taxon>
    </lineage>
</organism>
<evidence type="ECO:0000256" key="2">
    <source>
        <dbReference type="ARBA" id="ARBA00022692"/>
    </source>
</evidence>
<comment type="caution">
    <text evidence="7">The sequence shown here is derived from an EMBL/GenBank/DDBJ whole genome shotgun (WGS) entry which is preliminary data.</text>
</comment>
<dbReference type="Pfam" id="PF04932">
    <property type="entry name" value="Wzy_C"/>
    <property type="match status" value="1"/>
</dbReference>
<proteinExistence type="predicted"/>
<gene>
    <name evidence="7" type="ORF">H7U19_05135</name>
</gene>
<comment type="subcellular location">
    <subcellularLocation>
        <location evidence="1">Membrane</location>
        <topology evidence="1">Multi-pass membrane protein</topology>
    </subcellularLocation>
</comment>
<feature type="domain" description="O-antigen ligase-related" evidence="6">
    <location>
        <begin position="237"/>
        <end position="385"/>
    </location>
</feature>
<dbReference type="GO" id="GO:0016020">
    <property type="term" value="C:membrane"/>
    <property type="evidence" value="ECO:0007669"/>
    <property type="project" value="UniProtKB-SubCell"/>
</dbReference>
<feature type="transmembrane region" description="Helical" evidence="5">
    <location>
        <begin position="422"/>
        <end position="438"/>
    </location>
</feature>
<dbReference type="AlphaFoldDB" id="A0A923KJU1"/>
<keyword evidence="2 5" id="KW-0812">Transmembrane</keyword>
<evidence type="ECO:0000256" key="4">
    <source>
        <dbReference type="ARBA" id="ARBA00023136"/>
    </source>
</evidence>
<feature type="transmembrane region" description="Helical" evidence="5">
    <location>
        <begin position="253"/>
        <end position="269"/>
    </location>
</feature>
<feature type="transmembrane region" description="Helical" evidence="5">
    <location>
        <begin position="12"/>
        <end position="39"/>
    </location>
</feature>
<dbReference type="GO" id="GO:0016874">
    <property type="term" value="F:ligase activity"/>
    <property type="evidence" value="ECO:0007669"/>
    <property type="project" value="UniProtKB-KW"/>
</dbReference>
<keyword evidence="3 5" id="KW-1133">Transmembrane helix</keyword>
<dbReference type="InterPro" id="IPR051533">
    <property type="entry name" value="WaaL-like"/>
</dbReference>
<evidence type="ECO:0000313" key="7">
    <source>
        <dbReference type="EMBL" id="MBC3757777.1"/>
    </source>
</evidence>
<evidence type="ECO:0000256" key="3">
    <source>
        <dbReference type="ARBA" id="ARBA00022989"/>
    </source>
</evidence>
<feature type="transmembrane region" description="Helical" evidence="5">
    <location>
        <begin position="51"/>
        <end position="68"/>
    </location>
</feature>
<protein>
    <submittedName>
        <fullName evidence="7">O-antigen ligase family protein</fullName>
    </submittedName>
</protein>
<feature type="transmembrane region" description="Helical" evidence="5">
    <location>
        <begin position="101"/>
        <end position="119"/>
    </location>
</feature>
<keyword evidence="4 5" id="KW-0472">Membrane</keyword>
<feature type="transmembrane region" description="Helical" evidence="5">
    <location>
        <begin position="131"/>
        <end position="149"/>
    </location>
</feature>
<sequence>MKLSLYHKLILFHISLGLAVFAFKPLALLYFVFISIFWGYKIINVSYQSRVFYVLMACAYVVGIEVFLRMNEGTFFYEASKYLVIVFILVGMFTTSFNSKGLGYVLYVILLIPSIFVAVSEMGFETNIRKAIAFNLSGPVCLGLAAIYCYGRVVTLNQIKLVLIAVLMPLISMTVYLFLYTPDIQAAITGTESNFATSGGFGPNQVATVLGMGMFVLTTRFFMSKESTLLKIIDLLLLGLLSFRAIVTFSRGGVVTAIIMILCFLMIYYAKVNFKYKRKILLSLTIFLGLAFFTWVFSSIQTGGFIDKRYANQDAAGREKEDISTGRTDLIAFEIKEFIAHPVLGIGVGKIKERRLSETGLLAASHNELSRILAEHGLFGVFAFLILLLAPLLHRIKNKSNIFFYSFYIFWLLTVNHSAMRIAAPAFIYALCLLNIKYERRPLHRKPIIGKP</sequence>
<dbReference type="EMBL" id="JACNMF010000001">
    <property type="protein sequence ID" value="MBC3757777.1"/>
    <property type="molecule type" value="Genomic_DNA"/>
</dbReference>
<keyword evidence="8" id="KW-1185">Reference proteome</keyword>
<evidence type="ECO:0000259" key="6">
    <source>
        <dbReference type="Pfam" id="PF04932"/>
    </source>
</evidence>
<evidence type="ECO:0000313" key="8">
    <source>
        <dbReference type="Proteomes" id="UP000656244"/>
    </source>
</evidence>
<feature type="transmembrane region" description="Helical" evidence="5">
    <location>
        <begin position="400"/>
        <end position="416"/>
    </location>
</feature>
<feature type="transmembrane region" description="Helical" evidence="5">
    <location>
        <begin position="281"/>
        <end position="300"/>
    </location>
</feature>
<evidence type="ECO:0000256" key="5">
    <source>
        <dbReference type="SAM" id="Phobius"/>
    </source>
</evidence>
<feature type="transmembrane region" description="Helical" evidence="5">
    <location>
        <begin position="201"/>
        <end position="222"/>
    </location>
</feature>
<dbReference type="Proteomes" id="UP000656244">
    <property type="component" value="Unassembled WGS sequence"/>
</dbReference>
<feature type="transmembrane region" description="Helical" evidence="5">
    <location>
        <begin position="161"/>
        <end position="181"/>
    </location>
</feature>
<dbReference type="PANTHER" id="PTHR37422">
    <property type="entry name" value="TEICHURONIC ACID BIOSYNTHESIS PROTEIN TUAE"/>
    <property type="match status" value="1"/>
</dbReference>
<keyword evidence="7" id="KW-0436">Ligase</keyword>
<name>A0A923KJU1_9FLAO</name>
<dbReference type="PANTHER" id="PTHR37422:SF13">
    <property type="entry name" value="LIPOPOLYSACCHARIDE BIOSYNTHESIS PROTEIN PA4999-RELATED"/>
    <property type="match status" value="1"/>
</dbReference>